<dbReference type="GO" id="GO:0005737">
    <property type="term" value="C:cytoplasm"/>
    <property type="evidence" value="ECO:0007669"/>
    <property type="project" value="UniProtKB-SubCell"/>
</dbReference>
<keyword evidence="12" id="KW-1185">Reference proteome</keyword>
<feature type="domain" description="Kinesin motor" evidence="10">
    <location>
        <begin position="1"/>
        <end position="248"/>
    </location>
</feature>
<dbReference type="OrthoDB" id="3176171at2759"/>
<feature type="coiled-coil region" evidence="8">
    <location>
        <begin position="392"/>
        <end position="636"/>
    </location>
</feature>
<dbReference type="InterPro" id="IPR019821">
    <property type="entry name" value="Kinesin_motor_CS"/>
</dbReference>
<dbReference type="PANTHER" id="PTHR47969">
    <property type="entry name" value="CHROMOSOME-ASSOCIATED KINESIN KIF4A-RELATED"/>
    <property type="match status" value="1"/>
</dbReference>
<name>A0A7G2CM83_9TRYP</name>
<dbReference type="InterPro" id="IPR036961">
    <property type="entry name" value="Kinesin_motor_dom_sf"/>
</dbReference>
<dbReference type="SUPFAM" id="SSF52540">
    <property type="entry name" value="P-loop containing nucleoside triphosphate hydrolases"/>
    <property type="match status" value="1"/>
</dbReference>
<evidence type="ECO:0000313" key="12">
    <source>
        <dbReference type="Proteomes" id="UP000515908"/>
    </source>
</evidence>
<dbReference type="GO" id="GO:0005874">
    <property type="term" value="C:microtubule"/>
    <property type="evidence" value="ECO:0007669"/>
    <property type="project" value="UniProtKB-KW"/>
</dbReference>
<feature type="coiled-coil region" evidence="8">
    <location>
        <begin position="262"/>
        <end position="330"/>
    </location>
</feature>
<keyword evidence="5 8" id="KW-0175">Coiled coil</keyword>
<dbReference type="EMBL" id="LR877161">
    <property type="protein sequence ID" value="CAD2220535.1"/>
    <property type="molecule type" value="Genomic_DNA"/>
</dbReference>
<reference evidence="11 12" key="1">
    <citation type="submission" date="2020-08" db="EMBL/GenBank/DDBJ databases">
        <authorList>
            <person name="Newling K."/>
            <person name="Davey J."/>
            <person name="Forrester S."/>
        </authorList>
    </citation>
    <scope>NUCLEOTIDE SEQUENCE [LARGE SCALE GENOMIC DNA]</scope>
    <source>
        <strain evidence="12">Crithidia deanei Carvalho (ATCC PRA-265)</strain>
    </source>
</reference>
<evidence type="ECO:0000256" key="5">
    <source>
        <dbReference type="ARBA" id="ARBA00023054"/>
    </source>
</evidence>
<dbReference type="InterPro" id="IPR027417">
    <property type="entry name" value="P-loop_NTPase"/>
</dbReference>
<dbReference type="GO" id="GO:0005875">
    <property type="term" value="C:microtubule associated complex"/>
    <property type="evidence" value="ECO:0007669"/>
    <property type="project" value="TreeGrafter"/>
</dbReference>
<evidence type="ECO:0000256" key="8">
    <source>
        <dbReference type="SAM" id="Coils"/>
    </source>
</evidence>
<evidence type="ECO:0000256" key="6">
    <source>
        <dbReference type="PROSITE-ProRule" id="PRU00283"/>
    </source>
</evidence>
<dbReference type="PRINTS" id="PR00380">
    <property type="entry name" value="KINESINHEAVY"/>
</dbReference>
<dbReference type="InterPro" id="IPR027640">
    <property type="entry name" value="Kinesin-like_fam"/>
</dbReference>
<protein>
    <recommendedName>
        <fullName evidence="7">Kinesin-like protein</fullName>
    </recommendedName>
</protein>
<evidence type="ECO:0000256" key="9">
    <source>
        <dbReference type="SAM" id="MobiDB-lite"/>
    </source>
</evidence>
<dbReference type="Gene3D" id="3.40.850.10">
    <property type="entry name" value="Kinesin motor domain"/>
    <property type="match status" value="1"/>
</dbReference>
<dbReference type="GO" id="GO:0051231">
    <property type="term" value="P:spindle elongation"/>
    <property type="evidence" value="ECO:0007669"/>
    <property type="project" value="TreeGrafter"/>
</dbReference>
<feature type="compositionally biased region" description="Polar residues" evidence="9">
    <location>
        <begin position="814"/>
        <end position="826"/>
    </location>
</feature>
<keyword evidence="7" id="KW-0493">Microtubule</keyword>
<dbReference type="PROSITE" id="PS00411">
    <property type="entry name" value="KINESIN_MOTOR_1"/>
    <property type="match status" value="1"/>
</dbReference>
<feature type="region of interest" description="Disordered" evidence="9">
    <location>
        <begin position="799"/>
        <end position="826"/>
    </location>
</feature>
<keyword evidence="3 7" id="KW-0547">Nucleotide-binding</keyword>
<evidence type="ECO:0000256" key="2">
    <source>
        <dbReference type="ARBA" id="ARBA00022490"/>
    </source>
</evidence>
<dbReference type="InterPro" id="IPR001752">
    <property type="entry name" value="Kinesin_motor_dom"/>
</dbReference>
<dbReference type="Proteomes" id="UP000515908">
    <property type="component" value="Chromosome 17"/>
</dbReference>
<dbReference type="PROSITE" id="PS50067">
    <property type="entry name" value="KINESIN_MOTOR_2"/>
    <property type="match status" value="1"/>
</dbReference>
<dbReference type="PANTHER" id="PTHR47969:SF15">
    <property type="entry name" value="CHROMOSOME-ASSOCIATED KINESIN KIF4A-RELATED"/>
    <property type="match status" value="1"/>
</dbReference>
<keyword evidence="7" id="KW-0505">Motor protein</keyword>
<gene>
    <name evidence="11" type="ORF">ADEAN_000805700</name>
</gene>
<evidence type="ECO:0000313" key="11">
    <source>
        <dbReference type="EMBL" id="CAD2220535.1"/>
    </source>
</evidence>
<comment type="subcellular location">
    <subcellularLocation>
        <location evidence="1">Cytoplasm</location>
    </subcellularLocation>
</comment>
<dbReference type="GO" id="GO:0005524">
    <property type="term" value="F:ATP binding"/>
    <property type="evidence" value="ECO:0007669"/>
    <property type="project" value="UniProtKB-KW"/>
</dbReference>
<dbReference type="GO" id="GO:0003777">
    <property type="term" value="F:microtubule motor activity"/>
    <property type="evidence" value="ECO:0007669"/>
    <property type="project" value="InterPro"/>
</dbReference>
<organism evidence="11 12">
    <name type="scientific">Angomonas deanei</name>
    <dbReference type="NCBI Taxonomy" id="59799"/>
    <lineage>
        <taxon>Eukaryota</taxon>
        <taxon>Discoba</taxon>
        <taxon>Euglenozoa</taxon>
        <taxon>Kinetoplastea</taxon>
        <taxon>Metakinetoplastina</taxon>
        <taxon>Trypanosomatida</taxon>
        <taxon>Trypanosomatidae</taxon>
        <taxon>Strigomonadinae</taxon>
        <taxon>Angomonas</taxon>
    </lineage>
</organism>
<accession>A0A7G2CM83</accession>
<evidence type="ECO:0000256" key="7">
    <source>
        <dbReference type="RuleBase" id="RU000394"/>
    </source>
</evidence>
<evidence type="ECO:0000256" key="4">
    <source>
        <dbReference type="ARBA" id="ARBA00022840"/>
    </source>
</evidence>
<keyword evidence="2" id="KW-0963">Cytoplasm</keyword>
<dbReference type="GO" id="GO:0007052">
    <property type="term" value="P:mitotic spindle organization"/>
    <property type="evidence" value="ECO:0007669"/>
    <property type="project" value="TreeGrafter"/>
</dbReference>
<dbReference type="GO" id="GO:0007018">
    <property type="term" value="P:microtubule-based movement"/>
    <property type="evidence" value="ECO:0007669"/>
    <property type="project" value="InterPro"/>
</dbReference>
<dbReference type="AlphaFoldDB" id="A0A7G2CM83"/>
<sequence length="852" mass="96835">MSALTADVIQEVFCRLAEEDSASDAKKEYTVKVSALEVYNETLTDLLAQESGRKASTAHNNLQLREDPKGGVYVPGLVEREVATEGELMNLVDRATSNRKTASTLMNATSSRSHCVVTLLLEKRGVLSKFCFIDLAGSERLKRSIGLGEASSNSSQAMFGEGSSNNVLDRMKEGISINGGLLALGNVIVALCEKKPHVPYRSSKLTRLLQPMLSGNSRTAMIACVSPHASSLEESLNTLKYADRAKSIKTDPRLVITRFDSYDEAERTILALRKEVEELRALCADSKSSTTPKETPAERKVSAVELDERVRELQSLLEKEQSVTKRLEDDLFKAEYTTMVEIEKRKALEERVAELEGTVSANYSYDEDSRHASPAIGKRAQSAVGRQSDEINDSYQKRLMKLEQERDNLEALKAQHIADSQRLTLALREGDVSEEESEFHRARVESEERQVQLLEQEVASKKKMIAGLELERDAAVNRLALYEKELSKESATKSHLEEELMKAAAQLEASEMVMQQKEEERKRLNETYKARIRRAEEKAVEYKRRVKQAELEVKMRTDEIERTKQLQERVETLKEELSKQRSNTRAEQRKVQHMNAAHSQEMNAMQRHVREAADEIAKLQAKLARKEDEIIRTRRKINVQGNETEASRKFERRNTYTNYAQSGDSSMVSSANLQKEIEYELKILERFEKDLAELQKYREALQQAQSMDAPKWSRAIMGYEQRLSRVEMELGKTTIPNSVRDSLTAEKTHIENTLNQLSTVKSMFDEAAAQLIEFDSRIDSMNEARRFHLHRVRDLQNRLNQSKSEAAKQKGKFSRQNTSISAIQSKSSNNSRAWTMAIIYHPSGISVILRRN</sequence>
<dbReference type="VEuPathDB" id="TriTrypDB:ADEAN_000805700"/>
<proteinExistence type="inferred from homology"/>
<dbReference type="SMART" id="SM00129">
    <property type="entry name" value="KISc"/>
    <property type="match status" value="1"/>
</dbReference>
<evidence type="ECO:0000259" key="10">
    <source>
        <dbReference type="PROSITE" id="PS50067"/>
    </source>
</evidence>
<dbReference type="Pfam" id="PF00225">
    <property type="entry name" value="Kinesin"/>
    <property type="match status" value="1"/>
</dbReference>
<evidence type="ECO:0000256" key="1">
    <source>
        <dbReference type="ARBA" id="ARBA00004496"/>
    </source>
</evidence>
<comment type="similarity">
    <text evidence="6 7">Belongs to the TRAFAC class myosin-kinesin ATPase superfamily. Kinesin family.</text>
</comment>
<evidence type="ECO:0000256" key="3">
    <source>
        <dbReference type="ARBA" id="ARBA00022741"/>
    </source>
</evidence>
<keyword evidence="4 7" id="KW-0067">ATP-binding</keyword>
<dbReference type="GO" id="GO:0008017">
    <property type="term" value="F:microtubule binding"/>
    <property type="evidence" value="ECO:0007669"/>
    <property type="project" value="InterPro"/>
</dbReference>
<comment type="caution">
    <text evidence="6">Lacks conserved residue(s) required for the propagation of feature annotation.</text>
</comment>
<feature type="region of interest" description="Disordered" evidence="9">
    <location>
        <begin position="366"/>
        <end position="390"/>
    </location>
</feature>